<dbReference type="Proteomes" id="UP000275408">
    <property type="component" value="Unassembled WGS sequence"/>
</dbReference>
<proteinExistence type="predicted"/>
<gene>
    <name evidence="2" type="ORF">pdam_00024674</name>
</gene>
<dbReference type="AlphaFoldDB" id="A0A3M6V386"/>
<evidence type="ECO:0000313" key="2">
    <source>
        <dbReference type="EMBL" id="RMX60337.1"/>
    </source>
</evidence>
<evidence type="ECO:0000256" key="1">
    <source>
        <dbReference type="SAM" id="MobiDB-lite"/>
    </source>
</evidence>
<accession>A0A3M6V386</accession>
<sequence>MHQVKVRHPDQNFHQPPAALLTTKTCSDRSDEGSDDYENQEKKELKNSRQHTFLQTYTKEREKAEEKKIQNLTSGDKDGTMTDEDREIVFNTQAEHTPSSNSKTSSLVDFMVSARQELQNTKPIPMMPPLYVKTLGGCQLHSGRRHSKLLRRCMH</sequence>
<feature type="compositionally biased region" description="Polar residues" evidence="1">
    <location>
        <begin position="90"/>
        <end position="104"/>
    </location>
</feature>
<evidence type="ECO:0000313" key="3">
    <source>
        <dbReference type="Proteomes" id="UP000275408"/>
    </source>
</evidence>
<comment type="caution">
    <text evidence="2">The sequence shown here is derived from an EMBL/GenBank/DDBJ whole genome shotgun (WGS) entry which is preliminary data.</text>
</comment>
<keyword evidence="3" id="KW-1185">Reference proteome</keyword>
<protein>
    <submittedName>
        <fullName evidence="2">Uncharacterized protein</fullName>
    </submittedName>
</protein>
<organism evidence="2 3">
    <name type="scientific">Pocillopora damicornis</name>
    <name type="common">Cauliflower coral</name>
    <name type="synonym">Millepora damicornis</name>
    <dbReference type="NCBI Taxonomy" id="46731"/>
    <lineage>
        <taxon>Eukaryota</taxon>
        <taxon>Metazoa</taxon>
        <taxon>Cnidaria</taxon>
        <taxon>Anthozoa</taxon>
        <taxon>Hexacorallia</taxon>
        <taxon>Scleractinia</taxon>
        <taxon>Astrocoeniina</taxon>
        <taxon>Pocilloporidae</taxon>
        <taxon>Pocillopora</taxon>
    </lineage>
</organism>
<feature type="compositionally biased region" description="Basic and acidic residues" evidence="1">
    <location>
        <begin position="58"/>
        <end position="80"/>
    </location>
</feature>
<dbReference type="EMBL" id="RCHS01000188">
    <property type="protein sequence ID" value="RMX60337.1"/>
    <property type="molecule type" value="Genomic_DNA"/>
</dbReference>
<name>A0A3M6V386_POCDA</name>
<feature type="region of interest" description="Disordered" evidence="1">
    <location>
        <begin position="1"/>
        <end position="104"/>
    </location>
</feature>
<reference evidence="2 3" key="1">
    <citation type="journal article" date="2018" name="Sci. Rep.">
        <title>Comparative analysis of the Pocillopora damicornis genome highlights role of immune system in coral evolution.</title>
        <authorList>
            <person name="Cunning R."/>
            <person name="Bay R.A."/>
            <person name="Gillette P."/>
            <person name="Baker A.C."/>
            <person name="Traylor-Knowles N."/>
        </authorList>
    </citation>
    <scope>NUCLEOTIDE SEQUENCE [LARGE SCALE GENOMIC DNA]</scope>
    <source>
        <strain evidence="2">RSMAS</strain>
        <tissue evidence="2">Whole animal</tissue>
    </source>
</reference>